<dbReference type="VEuPathDB" id="FungiDB:SMAC_00545"/>
<comment type="caution">
    <text evidence="2">The sequence shown here is derived from an EMBL/GenBank/DDBJ whole genome shotgun (WGS) entry which is preliminary data.</text>
</comment>
<evidence type="ECO:0000313" key="2">
    <source>
        <dbReference type="EMBL" id="KAA8635451.1"/>
    </source>
</evidence>
<organism evidence="2 3">
    <name type="scientific">Sordaria macrospora</name>
    <dbReference type="NCBI Taxonomy" id="5147"/>
    <lineage>
        <taxon>Eukaryota</taxon>
        <taxon>Fungi</taxon>
        <taxon>Dikarya</taxon>
        <taxon>Ascomycota</taxon>
        <taxon>Pezizomycotina</taxon>
        <taxon>Sordariomycetes</taxon>
        <taxon>Sordariomycetidae</taxon>
        <taxon>Sordariales</taxon>
        <taxon>Sordariaceae</taxon>
        <taxon>Sordaria</taxon>
    </lineage>
</organism>
<dbReference type="Proteomes" id="UP000433876">
    <property type="component" value="Unassembled WGS sequence"/>
</dbReference>
<proteinExistence type="predicted"/>
<dbReference type="PANTHER" id="PTHR24148:SF82">
    <property type="entry name" value="HETEROKARYON INCOMPATIBILITY DOMAIN-CONTAINING PROTEIN"/>
    <property type="match status" value="1"/>
</dbReference>
<dbReference type="InterPro" id="IPR010730">
    <property type="entry name" value="HET"/>
</dbReference>
<gene>
    <name evidence="2" type="ORF">SMACR_00545</name>
</gene>
<dbReference type="AlphaFoldDB" id="A0A8S9A3D9"/>
<reference evidence="2 3" key="1">
    <citation type="submission" date="2017-07" db="EMBL/GenBank/DDBJ databases">
        <title>Genome sequence of the Sordaria macrospora wild type strain R19027.</title>
        <authorList>
            <person name="Nowrousian M."/>
            <person name="Teichert I."/>
            <person name="Kueck U."/>
        </authorList>
    </citation>
    <scope>NUCLEOTIDE SEQUENCE [LARGE SCALE GENOMIC DNA]</scope>
    <source>
        <strain evidence="2 3">R19027</strain>
        <tissue evidence="2">Mycelium</tissue>
    </source>
</reference>
<feature type="domain" description="Heterokaryon incompatibility" evidence="1">
    <location>
        <begin position="61"/>
        <end position="237"/>
    </location>
</feature>
<evidence type="ECO:0000313" key="3">
    <source>
        <dbReference type="Proteomes" id="UP000433876"/>
    </source>
</evidence>
<dbReference type="InterPro" id="IPR052895">
    <property type="entry name" value="HetReg/Transcr_Mod"/>
</dbReference>
<name>A0A8S9A3D9_SORMA</name>
<evidence type="ECO:0000259" key="1">
    <source>
        <dbReference type="Pfam" id="PF06985"/>
    </source>
</evidence>
<dbReference type="EMBL" id="NMPR01000012">
    <property type="protein sequence ID" value="KAA8635451.1"/>
    <property type="molecule type" value="Genomic_DNA"/>
</dbReference>
<protein>
    <recommendedName>
        <fullName evidence="1">Heterokaryon incompatibility domain-containing protein</fullName>
    </recommendedName>
</protein>
<dbReference type="PANTHER" id="PTHR24148">
    <property type="entry name" value="ANKYRIN REPEAT DOMAIN-CONTAINING PROTEIN 39 HOMOLOG-RELATED"/>
    <property type="match status" value="1"/>
</dbReference>
<accession>A0A8S9A3D9</accession>
<sequence>MDVEVETSGSAVPNDPLPRYVYKPLQSDLNIRLIHLKPATDPEAEIVLYLSEHHITRAPRYEALSYTWGDASDVRDITIITPITTSGSLPGSDSQDHDAKQVAELEVSSQQNLPPTTLSVTYNCYSALRRLRNSTTPRRIWIDAICINQDDVQERNSQISLMYLIYQLCIRLVIDVGDASPTSNAAIDFIVQYHQHRDAGELDEDGVYDIATGLHIRDIICEFYARPWFSRVWVLQEVFLGAGKFRWESARLPALLNCGGRSVQWSNFKPLHINVDSSPAGETENWHIGLPSITLLPLVLRIVPFGSEDDKPSPRHDERFRFLGNGNGEDTLNLLCLARSNEATDPRDKVFALLSLRVRLSAHPMMEADYGKPVTEVYINAAVWLLREGGLRFLSCCGTMQENDHGRPEGLPSWVPDWNERYSKQWMIGGSNIYTPLRAGGDPSKGNSRWLTLPTTVATTILDADIHGSGRAQLKVRGVSVDKIEFVSGQINIRDAADNECKHFVKMCRLYREGLNRGFEDAAEGHIRPTGAACLPMPQPWKPKTGERRLHPPNWAAYEYGLPLKNPETLTDNELCDYISFFTANRQLAMTNRGYFGVVPRKSSVGDNICCFLSAGVPFVMREGDNGTYTLIGESYIYGLMEGEAFGDADKANGMTETQDTVPIDPLQDFLIS</sequence>
<dbReference type="Pfam" id="PF06985">
    <property type="entry name" value="HET"/>
    <property type="match status" value="1"/>
</dbReference>
<dbReference type="Pfam" id="PF26639">
    <property type="entry name" value="Het-6_barrel"/>
    <property type="match status" value="1"/>
</dbReference>